<keyword evidence="3" id="KW-1185">Reference proteome</keyword>
<dbReference type="InterPro" id="IPR000073">
    <property type="entry name" value="AB_hydrolase_1"/>
</dbReference>
<protein>
    <submittedName>
        <fullName evidence="2">Alpha/beta fold hydrolase</fullName>
    </submittedName>
</protein>
<dbReference type="AlphaFoldDB" id="A0A936YVK7"/>
<comment type="caution">
    <text evidence="2">The sequence shown here is derived from an EMBL/GenBank/DDBJ whole genome shotgun (WGS) entry which is preliminary data.</text>
</comment>
<dbReference type="GO" id="GO:0016787">
    <property type="term" value="F:hydrolase activity"/>
    <property type="evidence" value="ECO:0007669"/>
    <property type="project" value="UniProtKB-KW"/>
</dbReference>
<feature type="domain" description="AB hydrolase-1" evidence="1">
    <location>
        <begin position="30"/>
        <end position="243"/>
    </location>
</feature>
<proteinExistence type="predicted"/>
<dbReference type="InterPro" id="IPR029058">
    <property type="entry name" value="AB_hydrolase_fold"/>
</dbReference>
<dbReference type="SUPFAM" id="SSF53474">
    <property type="entry name" value="alpha/beta-Hydrolases"/>
    <property type="match status" value="1"/>
</dbReference>
<dbReference type="EMBL" id="JAEQNC010000009">
    <property type="protein sequence ID" value="MBL0373770.1"/>
    <property type="molecule type" value="Genomic_DNA"/>
</dbReference>
<organism evidence="2 3">
    <name type="scientific">Rhizobium setariae</name>
    <dbReference type="NCBI Taxonomy" id="2801340"/>
    <lineage>
        <taxon>Bacteria</taxon>
        <taxon>Pseudomonadati</taxon>
        <taxon>Pseudomonadota</taxon>
        <taxon>Alphaproteobacteria</taxon>
        <taxon>Hyphomicrobiales</taxon>
        <taxon>Rhizobiaceae</taxon>
        <taxon>Rhizobium/Agrobacterium group</taxon>
        <taxon>Rhizobium</taxon>
    </lineage>
</organism>
<dbReference type="Gene3D" id="3.40.50.1820">
    <property type="entry name" value="alpha/beta hydrolase"/>
    <property type="match status" value="1"/>
</dbReference>
<accession>A0A936YVK7</accession>
<keyword evidence="2" id="KW-0378">Hydrolase</keyword>
<reference evidence="2" key="1">
    <citation type="submission" date="2021-01" db="EMBL/GenBank/DDBJ databases">
        <title>Rhizobium sp. strain KVB221 16S ribosomal RNA gene Genome sequencing and assembly.</title>
        <authorList>
            <person name="Kang M."/>
        </authorList>
    </citation>
    <scope>NUCLEOTIDE SEQUENCE</scope>
    <source>
        <strain evidence="2">KVB221</strain>
    </source>
</reference>
<dbReference type="RefSeq" id="WP_201660805.1">
    <property type="nucleotide sequence ID" value="NZ_JAEQNC010000009.1"/>
</dbReference>
<dbReference type="Pfam" id="PF00561">
    <property type="entry name" value="Abhydrolase_1"/>
    <property type="match status" value="1"/>
</dbReference>
<name>A0A936YVK7_9HYPH</name>
<evidence type="ECO:0000313" key="2">
    <source>
        <dbReference type="EMBL" id="MBL0373770.1"/>
    </source>
</evidence>
<dbReference type="PANTHER" id="PTHR43689">
    <property type="entry name" value="HYDROLASE"/>
    <property type="match status" value="1"/>
</dbReference>
<gene>
    <name evidence="2" type="ORF">JJB09_17240</name>
</gene>
<dbReference type="PRINTS" id="PR00111">
    <property type="entry name" value="ABHYDROLASE"/>
</dbReference>
<dbReference type="PANTHER" id="PTHR43689:SF8">
    <property type="entry name" value="ALPHA_BETA-HYDROLASES SUPERFAMILY PROTEIN"/>
    <property type="match status" value="1"/>
</dbReference>
<dbReference type="Proteomes" id="UP000633219">
    <property type="component" value="Unassembled WGS sequence"/>
</dbReference>
<evidence type="ECO:0000313" key="3">
    <source>
        <dbReference type="Proteomes" id="UP000633219"/>
    </source>
</evidence>
<evidence type="ECO:0000259" key="1">
    <source>
        <dbReference type="Pfam" id="PF00561"/>
    </source>
</evidence>
<sequence length="257" mass="28257">MTTETWIEIQQGRLFAKCWGTGIETGARAPILLFHDSLGSVQLWRDFPRHLAHATSRQVIAYDRLGFGKSDPRSDRLTLDFIQEEAKAIIPALQDQLGFDRFVAFGHSVGGGMAIAAASSHPASCQALVTESGQAFVEDRTLEGIREAKRAFAMPGQIDRLKKYHGDKAEWVLNAWTETWLSPQFADWSLDAELSAVLCPVLAIHGDKDEFGSIEHPRRIAAAVAGPATVEILADCGHVPHREKENDVLDKVAAFLS</sequence>